<gene>
    <name evidence="3" type="ORF">UABAM_01757</name>
</gene>
<accession>A0A5S9F288</accession>
<dbReference type="AlphaFoldDB" id="A0A5S9F288"/>
<evidence type="ECO:0000313" key="3">
    <source>
        <dbReference type="EMBL" id="BBM83405.1"/>
    </source>
</evidence>
<keyword evidence="4" id="KW-1185">Reference proteome</keyword>
<feature type="compositionally biased region" description="Basic and acidic residues" evidence="1">
    <location>
        <begin position="227"/>
        <end position="243"/>
    </location>
</feature>
<dbReference type="InterPro" id="IPR011992">
    <property type="entry name" value="EF-hand-dom_pair"/>
</dbReference>
<dbReference type="Gene3D" id="1.10.238.10">
    <property type="entry name" value="EF-hand"/>
    <property type="match status" value="1"/>
</dbReference>
<dbReference type="InterPro" id="IPR018247">
    <property type="entry name" value="EF_Hand_1_Ca_BS"/>
</dbReference>
<dbReference type="KEGG" id="uam:UABAM_01757"/>
<evidence type="ECO:0000256" key="1">
    <source>
        <dbReference type="SAM" id="MobiDB-lite"/>
    </source>
</evidence>
<organism evidence="3 4">
    <name type="scientific">Uabimicrobium amorphum</name>
    <dbReference type="NCBI Taxonomy" id="2596890"/>
    <lineage>
        <taxon>Bacteria</taxon>
        <taxon>Pseudomonadati</taxon>
        <taxon>Planctomycetota</taxon>
        <taxon>Candidatus Uabimicrobiia</taxon>
        <taxon>Candidatus Uabimicrobiales</taxon>
        <taxon>Candidatus Uabimicrobiaceae</taxon>
        <taxon>Candidatus Uabimicrobium</taxon>
    </lineage>
</organism>
<evidence type="ECO:0000259" key="2">
    <source>
        <dbReference type="PROSITE" id="PS50222"/>
    </source>
</evidence>
<dbReference type="RefSeq" id="WP_151967605.1">
    <property type="nucleotide sequence ID" value="NZ_AP019860.1"/>
</dbReference>
<name>A0A5S9F288_UABAM</name>
<dbReference type="InterPro" id="IPR002048">
    <property type="entry name" value="EF_hand_dom"/>
</dbReference>
<feature type="region of interest" description="Disordered" evidence="1">
    <location>
        <begin position="227"/>
        <end position="283"/>
    </location>
</feature>
<dbReference type="GO" id="GO:0005509">
    <property type="term" value="F:calcium ion binding"/>
    <property type="evidence" value="ECO:0007669"/>
    <property type="project" value="InterPro"/>
</dbReference>
<dbReference type="Proteomes" id="UP000326354">
    <property type="component" value="Chromosome"/>
</dbReference>
<feature type="domain" description="EF-hand" evidence="2">
    <location>
        <begin position="181"/>
        <end position="216"/>
    </location>
</feature>
<sequence length="283" mass="32842">MRKLIMGIMMLCIVNAQNSTTEQNTSTSIEQRCQGLSSLFLEVQNKSPRIYYKKMTEQLTSCITTTTQPSQSQIKSFAKALCRTIVTIDYSKWKSYDLAESVIDVMECRQEPHDIDDRIYDIKRLLEASKADAKKIQKTLRSLTEIRNSAWGRNIVADFDEDYDGKLSKKEKKALIETLYERKRESAAVIAMVDKNGNGKLNSSELRQLYKETRTAFNQQRKSLVRRYDSDNNGKLNKSEIKKLNSFIEEQKKKKQQKPPREKPQKDGEKNPPPPKKKFKKKK</sequence>
<reference evidence="3 4" key="1">
    <citation type="submission" date="2019-08" db="EMBL/GenBank/DDBJ databases">
        <title>Complete genome sequence of Candidatus Uab amorphum.</title>
        <authorList>
            <person name="Shiratori T."/>
            <person name="Suzuki S."/>
            <person name="Kakizawa Y."/>
            <person name="Ishida K."/>
        </authorList>
    </citation>
    <scope>NUCLEOTIDE SEQUENCE [LARGE SCALE GENOMIC DNA]</scope>
    <source>
        <strain evidence="3 4">SRT547</strain>
    </source>
</reference>
<feature type="compositionally biased region" description="Basic and acidic residues" evidence="1">
    <location>
        <begin position="259"/>
        <end position="270"/>
    </location>
</feature>
<evidence type="ECO:0000313" key="4">
    <source>
        <dbReference type="Proteomes" id="UP000326354"/>
    </source>
</evidence>
<dbReference type="Pfam" id="PF13202">
    <property type="entry name" value="EF-hand_5"/>
    <property type="match status" value="1"/>
</dbReference>
<dbReference type="CDD" id="cd00051">
    <property type="entry name" value="EFh"/>
    <property type="match status" value="2"/>
</dbReference>
<dbReference type="SUPFAM" id="SSF47473">
    <property type="entry name" value="EF-hand"/>
    <property type="match status" value="1"/>
</dbReference>
<proteinExistence type="predicted"/>
<protein>
    <recommendedName>
        <fullName evidence="2">EF-hand domain-containing protein</fullName>
    </recommendedName>
</protein>
<dbReference type="EMBL" id="AP019860">
    <property type="protein sequence ID" value="BBM83405.1"/>
    <property type="molecule type" value="Genomic_DNA"/>
</dbReference>
<dbReference type="PROSITE" id="PS00018">
    <property type="entry name" value="EF_HAND_1"/>
    <property type="match status" value="2"/>
</dbReference>
<dbReference type="PROSITE" id="PS50222">
    <property type="entry name" value="EF_HAND_2"/>
    <property type="match status" value="1"/>
</dbReference>